<dbReference type="EMBL" id="RQET01000004">
    <property type="protein sequence ID" value="TGK11832.1"/>
    <property type="molecule type" value="Genomic_DNA"/>
</dbReference>
<accession>A0A4R9GGK2</accession>
<dbReference type="InterPro" id="IPR014743">
    <property type="entry name" value="Cl-channel_core"/>
</dbReference>
<dbReference type="InterPro" id="IPR001807">
    <property type="entry name" value="ClC"/>
</dbReference>
<feature type="transmembrane region" description="Helical" evidence="10">
    <location>
        <begin position="373"/>
        <end position="394"/>
    </location>
</feature>
<evidence type="ECO:0000256" key="9">
    <source>
        <dbReference type="ARBA" id="ARBA00023303"/>
    </source>
</evidence>
<evidence type="ECO:0000256" key="5">
    <source>
        <dbReference type="ARBA" id="ARBA00023065"/>
    </source>
</evidence>
<dbReference type="Gene3D" id="3.10.580.10">
    <property type="entry name" value="CBS-domain"/>
    <property type="match status" value="1"/>
</dbReference>
<dbReference type="CDD" id="cd00400">
    <property type="entry name" value="Voltage_gated_ClC"/>
    <property type="match status" value="1"/>
</dbReference>
<dbReference type="PANTHER" id="PTHR43427">
    <property type="entry name" value="CHLORIDE CHANNEL PROTEIN CLC-E"/>
    <property type="match status" value="1"/>
</dbReference>
<comment type="caution">
    <text evidence="11">The sequence shown here is derived from an EMBL/GenBank/DDBJ whole genome shotgun (WGS) entry which is preliminary data.</text>
</comment>
<dbReference type="Gene3D" id="1.10.3080.10">
    <property type="entry name" value="Clc chloride channel"/>
    <property type="match status" value="1"/>
</dbReference>
<dbReference type="PRINTS" id="PR00762">
    <property type="entry name" value="CLCHANNEL"/>
</dbReference>
<keyword evidence="4 10" id="KW-1133">Transmembrane helix</keyword>
<name>A0A4R9GGK2_9LEPT</name>
<feature type="transmembrane region" description="Helical" evidence="10">
    <location>
        <begin position="218"/>
        <end position="236"/>
    </location>
</feature>
<keyword evidence="3 10" id="KW-0812">Transmembrane</keyword>
<evidence type="ECO:0000256" key="8">
    <source>
        <dbReference type="ARBA" id="ARBA00023214"/>
    </source>
</evidence>
<evidence type="ECO:0000256" key="4">
    <source>
        <dbReference type="ARBA" id="ARBA00022989"/>
    </source>
</evidence>
<dbReference type="AlphaFoldDB" id="A0A4R9GGK2"/>
<evidence type="ECO:0000313" key="11">
    <source>
        <dbReference type="EMBL" id="TGK11832.1"/>
    </source>
</evidence>
<dbReference type="SUPFAM" id="SSF54631">
    <property type="entry name" value="CBS-domain pair"/>
    <property type="match status" value="1"/>
</dbReference>
<evidence type="ECO:0000256" key="10">
    <source>
        <dbReference type="SAM" id="Phobius"/>
    </source>
</evidence>
<dbReference type="SUPFAM" id="SSF81340">
    <property type="entry name" value="Clc chloride channel"/>
    <property type="match status" value="1"/>
</dbReference>
<reference evidence="11" key="1">
    <citation type="journal article" date="2019" name="PLoS Negl. Trop. Dis.">
        <title>Revisiting the worldwide diversity of Leptospira species in the environment.</title>
        <authorList>
            <person name="Vincent A.T."/>
            <person name="Schiettekatte O."/>
            <person name="Bourhy P."/>
            <person name="Veyrier F.J."/>
            <person name="Picardeau M."/>
        </authorList>
    </citation>
    <scope>NUCLEOTIDE SEQUENCE [LARGE SCALE GENOMIC DNA]</scope>
    <source>
        <strain evidence="11">SSW15</strain>
    </source>
</reference>
<dbReference type="InterPro" id="IPR050368">
    <property type="entry name" value="ClC-type_chloride_channel"/>
</dbReference>
<keyword evidence="9" id="KW-0407">Ion channel</keyword>
<dbReference type="Proteomes" id="UP000298458">
    <property type="component" value="Unassembled WGS sequence"/>
</dbReference>
<dbReference type="Pfam" id="PF00654">
    <property type="entry name" value="Voltage_CLC"/>
    <property type="match status" value="1"/>
</dbReference>
<dbReference type="InterPro" id="IPR046342">
    <property type="entry name" value="CBS_dom_sf"/>
</dbReference>
<dbReference type="PANTHER" id="PTHR43427:SF6">
    <property type="entry name" value="CHLORIDE CHANNEL PROTEIN CLC-E"/>
    <property type="match status" value="1"/>
</dbReference>
<dbReference type="OrthoDB" id="9812438at2"/>
<dbReference type="GO" id="GO:0034707">
    <property type="term" value="C:chloride channel complex"/>
    <property type="evidence" value="ECO:0007669"/>
    <property type="project" value="UniProtKB-KW"/>
</dbReference>
<feature type="transmembrane region" description="Helical" evidence="10">
    <location>
        <begin position="461"/>
        <end position="481"/>
    </location>
</feature>
<feature type="transmembrane region" description="Helical" evidence="10">
    <location>
        <begin position="83"/>
        <end position="103"/>
    </location>
</feature>
<organism evidence="11 12">
    <name type="scientific">Leptospira fletcheri</name>
    <dbReference type="NCBI Taxonomy" id="2484981"/>
    <lineage>
        <taxon>Bacteria</taxon>
        <taxon>Pseudomonadati</taxon>
        <taxon>Spirochaetota</taxon>
        <taxon>Spirochaetia</taxon>
        <taxon>Leptospirales</taxon>
        <taxon>Leptospiraceae</taxon>
        <taxon>Leptospira</taxon>
    </lineage>
</organism>
<keyword evidence="7" id="KW-0869">Chloride channel</keyword>
<sequence length="650" mass="70182">MTESNPKPERIGRLRSFLMIGGRRSLYLYCLLTGIVSGLGAFAFSRALAWGEFLMLYTAAGVNNTHPNGEYYVDLNPDPNLRIGRWILLFLPVVGGLVTGWIVTRFSRDSAGTGTDSMIDSFHNKEGKMESRVPFVKSISTIFTLSSGGSGGKEGPISQIGAGFGSLVATITRAGARARRTLLLAGTAGGLGAIFHAPLGGALTAVEMIYREDIESDSLIPCIISSVTAYLTYSGLNGFGSVYRVPEIGFEEYPELFFYAVLGILCFLNGSLFIHIFRKIQDWAAGWKIPDWLKPAIGGIPVGLIGFFLPEVIGTGAGVLQDALDGKQIFDPYIPNVLDALGINKIPEAIGLQGDGILSTTNLQKEFAVKRNLLLVLFFFGFAFLKILTTSFTIGTGGSAGMFGPALFIGGMLGGAVGTVTKMVLSTSVSVSSFILVGMGAFYAGIASAPIAGMVMICEIIGSYSLLPPLMVVSIISFVMSHKLTLYRNQKENRFQSPAHYWDMNRDVLEGIVVGQVSSLLRKIAVVRSSVLLSELEKESMKIQASDYVVLNEKEKYLGILSLRKIRHSPESREFATNLITVGDAADTAVPAASLDQSLASVLKLLLEFDLDKIAVTTTEGKEFLGYLRYAELMKVYFEATVPQKNRSIG</sequence>
<feature type="transmembrane region" description="Helical" evidence="10">
    <location>
        <begin position="297"/>
        <end position="320"/>
    </location>
</feature>
<keyword evidence="2" id="KW-0813">Transport</keyword>
<gene>
    <name evidence="11" type="ORF">EHO60_05950</name>
</gene>
<evidence type="ECO:0000313" key="12">
    <source>
        <dbReference type="Proteomes" id="UP000298458"/>
    </source>
</evidence>
<evidence type="ECO:0000256" key="6">
    <source>
        <dbReference type="ARBA" id="ARBA00023136"/>
    </source>
</evidence>
<feature type="transmembrane region" description="Helical" evidence="10">
    <location>
        <begin position="256"/>
        <end position="277"/>
    </location>
</feature>
<feature type="transmembrane region" description="Helical" evidence="10">
    <location>
        <begin position="182"/>
        <end position="206"/>
    </location>
</feature>
<dbReference type="GO" id="GO:0005254">
    <property type="term" value="F:chloride channel activity"/>
    <property type="evidence" value="ECO:0007669"/>
    <property type="project" value="UniProtKB-KW"/>
</dbReference>
<proteinExistence type="predicted"/>
<keyword evidence="5" id="KW-0406">Ion transport</keyword>
<evidence type="ECO:0000256" key="2">
    <source>
        <dbReference type="ARBA" id="ARBA00022448"/>
    </source>
</evidence>
<feature type="transmembrane region" description="Helical" evidence="10">
    <location>
        <begin position="26"/>
        <end position="48"/>
    </location>
</feature>
<feature type="transmembrane region" description="Helical" evidence="10">
    <location>
        <begin position="400"/>
        <end position="421"/>
    </location>
</feature>
<evidence type="ECO:0000256" key="3">
    <source>
        <dbReference type="ARBA" id="ARBA00022692"/>
    </source>
</evidence>
<keyword evidence="6 10" id="KW-0472">Membrane</keyword>
<feature type="transmembrane region" description="Helical" evidence="10">
    <location>
        <begin position="433"/>
        <end position="455"/>
    </location>
</feature>
<keyword evidence="12" id="KW-1185">Reference proteome</keyword>
<keyword evidence="8" id="KW-0868">Chloride</keyword>
<dbReference type="CDD" id="cd02205">
    <property type="entry name" value="CBS_pair_SF"/>
    <property type="match status" value="1"/>
</dbReference>
<dbReference type="RefSeq" id="WP_135767234.1">
    <property type="nucleotide sequence ID" value="NZ_RQET01000004.1"/>
</dbReference>
<comment type="subcellular location">
    <subcellularLocation>
        <location evidence="1">Membrane</location>
        <topology evidence="1">Multi-pass membrane protein</topology>
    </subcellularLocation>
</comment>
<evidence type="ECO:0000256" key="7">
    <source>
        <dbReference type="ARBA" id="ARBA00023173"/>
    </source>
</evidence>
<evidence type="ECO:0000256" key="1">
    <source>
        <dbReference type="ARBA" id="ARBA00004141"/>
    </source>
</evidence>
<protein>
    <submittedName>
        <fullName evidence="11">Chloride channel protein</fullName>
    </submittedName>
</protein>